<keyword evidence="4 6" id="KW-0472">Membrane</keyword>
<name>A0A8E2B4P5_9APHY</name>
<dbReference type="OrthoDB" id="6770063at2759"/>
<dbReference type="GO" id="GO:0005886">
    <property type="term" value="C:plasma membrane"/>
    <property type="evidence" value="ECO:0007669"/>
    <property type="project" value="TreeGrafter"/>
</dbReference>
<feature type="transmembrane region" description="Helical" evidence="6">
    <location>
        <begin position="208"/>
        <end position="230"/>
    </location>
</feature>
<dbReference type="PANTHER" id="PTHR23502:SF60">
    <property type="entry name" value="MAJOR FACILITATOR SUPERFAMILY (MFS) PROFILE DOMAIN-CONTAINING PROTEIN-RELATED"/>
    <property type="match status" value="1"/>
</dbReference>
<keyword evidence="3 6" id="KW-1133">Transmembrane helix</keyword>
<comment type="subcellular location">
    <subcellularLocation>
        <location evidence="1">Membrane</location>
        <topology evidence="1">Multi-pass membrane protein</topology>
    </subcellularLocation>
</comment>
<dbReference type="PROSITE" id="PS50850">
    <property type="entry name" value="MFS"/>
    <property type="match status" value="1"/>
</dbReference>
<gene>
    <name evidence="8" type="ORF">OBBRIDRAFT_452123</name>
</gene>
<sequence>MQGDLREPAASLASVSLAATDRDAEKSTPADPAVLAELPPELNPRNWTRRRKWINVGLIAFQATLSPISSTLLAVGQFQVDTDLHVTSSFMSAMPVATYVLGLGLGPLYLAPLSEMYGRRRAYLVNCAAFTLINIACAVVRSDSGLVVLRLFVGLAGSAGPALGGGTIGDMFIPEERGGAQAIYGFGPTFGPAIGGLVGGYIADRAGWRWSMWVTAIASGATTLASLLLLRETYAPYILARLRGQRSAGASAGGFVHAFTRPLRMLLFSPIAIVMSLYMALIYGLMYLQLVTIPLLFDATPLYDLFTYGWPDGHVGLAYLSAAVGCLLSLATCIMTLNRSYRALCKKYGEKKPEYRMPFMQIGMLIIPVGLFMYGWTAQAQTHFILPLIGATIFAFGALIAYTCIQTYLVDTFGKYAASALAACVLVRSIGGALFSIFGANLYQSLGYGWGSSVLAFICIGALPLPTILWFYGSSLRARAFVF</sequence>
<feature type="domain" description="Major facilitator superfamily (MFS) profile" evidence="7">
    <location>
        <begin position="55"/>
        <end position="479"/>
    </location>
</feature>
<feature type="transmembrane region" description="Helical" evidence="6">
    <location>
        <begin position="90"/>
        <end position="111"/>
    </location>
</feature>
<feature type="transmembrane region" description="Helical" evidence="6">
    <location>
        <begin position="417"/>
        <end position="438"/>
    </location>
</feature>
<feature type="transmembrane region" description="Helical" evidence="6">
    <location>
        <begin position="123"/>
        <end position="141"/>
    </location>
</feature>
<reference evidence="8 9" key="1">
    <citation type="submission" date="2016-07" db="EMBL/GenBank/DDBJ databases">
        <title>Draft genome of the white-rot fungus Obba rivulosa 3A-2.</title>
        <authorList>
            <consortium name="DOE Joint Genome Institute"/>
            <person name="Miettinen O."/>
            <person name="Riley R."/>
            <person name="Acob R."/>
            <person name="Barry K."/>
            <person name="Cullen D."/>
            <person name="De Vries R."/>
            <person name="Hainaut M."/>
            <person name="Hatakka A."/>
            <person name="Henrissat B."/>
            <person name="Hilden K."/>
            <person name="Kuo R."/>
            <person name="Labutti K."/>
            <person name="Lipzen A."/>
            <person name="Makela M.R."/>
            <person name="Sandor L."/>
            <person name="Spatafora J.W."/>
            <person name="Grigoriev I.V."/>
            <person name="Hibbett D.S."/>
        </authorList>
    </citation>
    <scope>NUCLEOTIDE SEQUENCE [LARGE SCALE GENOMIC DNA]</scope>
    <source>
        <strain evidence="8 9">3A-2</strain>
    </source>
</reference>
<dbReference type="Pfam" id="PF07690">
    <property type="entry name" value="MFS_1"/>
    <property type="match status" value="1"/>
</dbReference>
<feature type="compositionally biased region" description="Low complexity" evidence="5">
    <location>
        <begin position="9"/>
        <end position="19"/>
    </location>
</feature>
<feature type="transmembrane region" description="Helical" evidence="6">
    <location>
        <begin position="317"/>
        <end position="337"/>
    </location>
</feature>
<feature type="transmembrane region" description="Helical" evidence="6">
    <location>
        <begin position="181"/>
        <end position="202"/>
    </location>
</feature>
<dbReference type="PANTHER" id="PTHR23502">
    <property type="entry name" value="MAJOR FACILITATOR SUPERFAMILY"/>
    <property type="match status" value="1"/>
</dbReference>
<evidence type="ECO:0000259" key="7">
    <source>
        <dbReference type="PROSITE" id="PS50850"/>
    </source>
</evidence>
<keyword evidence="2 6" id="KW-0812">Transmembrane</keyword>
<evidence type="ECO:0000313" key="8">
    <source>
        <dbReference type="EMBL" id="OCH92437.1"/>
    </source>
</evidence>
<dbReference type="CDD" id="cd17323">
    <property type="entry name" value="MFS_Tpo1_MDR_like"/>
    <property type="match status" value="1"/>
</dbReference>
<dbReference type="InterPro" id="IPR020846">
    <property type="entry name" value="MFS_dom"/>
</dbReference>
<feature type="transmembrane region" description="Helical" evidence="6">
    <location>
        <begin position="53"/>
        <end position="78"/>
    </location>
</feature>
<evidence type="ECO:0000256" key="4">
    <source>
        <dbReference type="ARBA" id="ARBA00023136"/>
    </source>
</evidence>
<accession>A0A8E2B4P5</accession>
<dbReference type="SUPFAM" id="SSF103473">
    <property type="entry name" value="MFS general substrate transporter"/>
    <property type="match status" value="1"/>
</dbReference>
<proteinExistence type="predicted"/>
<keyword evidence="9" id="KW-1185">Reference proteome</keyword>
<evidence type="ECO:0000256" key="3">
    <source>
        <dbReference type="ARBA" id="ARBA00022989"/>
    </source>
</evidence>
<feature type="region of interest" description="Disordered" evidence="5">
    <location>
        <begin position="1"/>
        <end position="36"/>
    </location>
</feature>
<evidence type="ECO:0000313" key="9">
    <source>
        <dbReference type="Proteomes" id="UP000250043"/>
    </source>
</evidence>
<dbReference type="GO" id="GO:0022857">
    <property type="term" value="F:transmembrane transporter activity"/>
    <property type="evidence" value="ECO:0007669"/>
    <property type="project" value="InterPro"/>
</dbReference>
<evidence type="ECO:0000256" key="6">
    <source>
        <dbReference type="SAM" id="Phobius"/>
    </source>
</evidence>
<dbReference type="InterPro" id="IPR036259">
    <property type="entry name" value="MFS_trans_sf"/>
</dbReference>
<feature type="transmembrane region" description="Helical" evidence="6">
    <location>
        <begin position="358"/>
        <end position="378"/>
    </location>
</feature>
<feature type="transmembrane region" description="Helical" evidence="6">
    <location>
        <begin position="147"/>
        <end position="169"/>
    </location>
</feature>
<feature type="transmembrane region" description="Helical" evidence="6">
    <location>
        <begin position="450"/>
        <end position="472"/>
    </location>
</feature>
<dbReference type="Gene3D" id="1.20.1250.20">
    <property type="entry name" value="MFS general substrate transporter like domains"/>
    <property type="match status" value="1"/>
</dbReference>
<evidence type="ECO:0000256" key="5">
    <source>
        <dbReference type="SAM" id="MobiDB-lite"/>
    </source>
</evidence>
<dbReference type="EMBL" id="KV722369">
    <property type="protein sequence ID" value="OCH92437.1"/>
    <property type="molecule type" value="Genomic_DNA"/>
</dbReference>
<dbReference type="Proteomes" id="UP000250043">
    <property type="component" value="Unassembled WGS sequence"/>
</dbReference>
<organism evidence="8 9">
    <name type="scientific">Obba rivulosa</name>
    <dbReference type="NCBI Taxonomy" id="1052685"/>
    <lineage>
        <taxon>Eukaryota</taxon>
        <taxon>Fungi</taxon>
        <taxon>Dikarya</taxon>
        <taxon>Basidiomycota</taxon>
        <taxon>Agaricomycotina</taxon>
        <taxon>Agaricomycetes</taxon>
        <taxon>Polyporales</taxon>
        <taxon>Gelatoporiaceae</taxon>
        <taxon>Obba</taxon>
    </lineage>
</organism>
<protein>
    <submittedName>
        <fullName evidence="8">MFS general substrate transporter</fullName>
    </submittedName>
</protein>
<evidence type="ECO:0000256" key="1">
    <source>
        <dbReference type="ARBA" id="ARBA00004141"/>
    </source>
</evidence>
<feature type="transmembrane region" description="Helical" evidence="6">
    <location>
        <begin position="384"/>
        <end position="405"/>
    </location>
</feature>
<dbReference type="InterPro" id="IPR011701">
    <property type="entry name" value="MFS"/>
</dbReference>
<feature type="transmembrane region" description="Helical" evidence="6">
    <location>
        <begin position="271"/>
        <end position="297"/>
    </location>
</feature>
<evidence type="ECO:0000256" key="2">
    <source>
        <dbReference type="ARBA" id="ARBA00022692"/>
    </source>
</evidence>
<dbReference type="AlphaFoldDB" id="A0A8E2B4P5"/>